<evidence type="ECO:0000256" key="1">
    <source>
        <dbReference type="SAM" id="MobiDB-lite"/>
    </source>
</evidence>
<evidence type="ECO:0008006" key="4">
    <source>
        <dbReference type="Google" id="ProtNLM"/>
    </source>
</evidence>
<dbReference type="OrthoDB" id="6025757at2"/>
<dbReference type="KEGG" id="care:LT85_2021"/>
<dbReference type="RefSeq" id="WP_052135025.1">
    <property type="nucleotide sequence ID" value="NZ_CP009962.1"/>
</dbReference>
<dbReference type="Proteomes" id="UP000030302">
    <property type="component" value="Chromosome"/>
</dbReference>
<feature type="region of interest" description="Disordered" evidence="1">
    <location>
        <begin position="241"/>
        <end position="270"/>
    </location>
</feature>
<keyword evidence="3" id="KW-1185">Reference proteome</keyword>
<dbReference type="AlphaFoldDB" id="A0A0A1FBX3"/>
<gene>
    <name evidence="2" type="ORF">LT85_2021</name>
</gene>
<protein>
    <recommendedName>
        <fullName evidence="4">DUF2894 family protein</fullName>
    </recommendedName>
</protein>
<dbReference type="InterPro" id="IPR021549">
    <property type="entry name" value="DUF2894"/>
</dbReference>
<evidence type="ECO:0000313" key="3">
    <source>
        <dbReference type="Proteomes" id="UP000030302"/>
    </source>
</evidence>
<organism evidence="2 3">
    <name type="scientific">Collimonas arenae</name>
    <dbReference type="NCBI Taxonomy" id="279058"/>
    <lineage>
        <taxon>Bacteria</taxon>
        <taxon>Pseudomonadati</taxon>
        <taxon>Pseudomonadota</taxon>
        <taxon>Betaproteobacteria</taxon>
        <taxon>Burkholderiales</taxon>
        <taxon>Oxalobacteraceae</taxon>
        <taxon>Collimonas</taxon>
    </lineage>
</organism>
<dbReference type="HOGENOM" id="CLU_082347_1_0_4"/>
<dbReference type="EMBL" id="CP009962">
    <property type="protein sequence ID" value="AIY41179.1"/>
    <property type="molecule type" value="Genomic_DNA"/>
</dbReference>
<accession>A0A0A1FBX3</accession>
<evidence type="ECO:0000313" key="2">
    <source>
        <dbReference type="EMBL" id="AIY41179.1"/>
    </source>
</evidence>
<feature type="compositionally biased region" description="Polar residues" evidence="1">
    <location>
        <begin position="260"/>
        <end position="270"/>
    </location>
</feature>
<dbReference type="Pfam" id="PF11445">
    <property type="entry name" value="DUF2894"/>
    <property type="match status" value="1"/>
</dbReference>
<name>A0A0A1FBX3_9BURK</name>
<proteinExistence type="predicted"/>
<dbReference type="STRING" id="279058.LT85_2021"/>
<sequence length="270" mass="29930">MDEVVNETVDIGTVEAPLDTLVGFNLEIASLSAAGAERFDPVRLHYIKVLAKRAALYCGNVNQENVKQLLDIRLKQALIAFRERFEQAQCDAKDTIAQITPQYPHAAEILQRLIAAGDFKELQRFIGTLKTNDQDTSLNSLLLQLEQSSPANAEGQRGADTGQRTELKTIRNFRNTWSKLSADKQLTQALEQAPKNAGPINSHMLVLRSLMLMRDISPDYLSRFISYADTLLRLDSGEKEKAGNIKKSSPTPKKKIASKNSGVDTNFLGS</sequence>
<reference evidence="3" key="1">
    <citation type="journal article" date="2014" name="Soil Biol. Biochem.">
        <title>Structure and function of bacterial communities in ageing soils: Insights from the Mendocino ecological staircase.</title>
        <authorList>
            <person name="Uroz S."/>
            <person name="Tech J.J."/>
            <person name="Sawaya N.A."/>
            <person name="Frey-Klett P."/>
            <person name="Leveau J.H.J."/>
        </authorList>
    </citation>
    <scope>NUCLEOTIDE SEQUENCE [LARGE SCALE GENOMIC DNA]</scope>
    <source>
        <strain evidence="3">Cal35</strain>
    </source>
</reference>